<dbReference type="Proteomes" id="UP000632535">
    <property type="component" value="Unassembled WGS sequence"/>
</dbReference>
<keyword evidence="5 10" id="KW-0545">Nucleotide biosynthesis</keyword>
<dbReference type="InterPro" id="IPR018095">
    <property type="entry name" value="Thymidylate_kin_CS"/>
</dbReference>
<gene>
    <name evidence="10 12" type="primary">tmk</name>
    <name evidence="12" type="ORF">GCM10007368_01940</name>
</gene>
<dbReference type="PANTHER" id="PTHR10344:SF4">
    <property type="entry name" value="UMP-CMP KINASE 2, MITOCHONDRIAL"/>
    <property type="match status" value="1"/>
</dbReference>
<comment type="function">
    <text evidence="10">Phosphorylation of dTMP to form dTDP in both de novo and salvage pathways of dTTP synthesis.</text>
</comment>
<dbReference type="EMBL" id="BMDG01000001">
    <property type="protein sequence ID" value="GGI04594.1"/>
    <property type="molecule type" value="Genomic_DNA"/>
</dbReference>
<evidence type="ECO:0000256" key="8">
    <source>
        <dbReference type="ARBA" id="ARBA00022840"/>
    </source>
</evidence>
<proteinExistence type="inferred from homology"/>
<dbReference type="GO" id="GO:0016301">
    <property type="term" value="F:kinase activity"/>
    <property type="evidence" value="ECO:0007669"/>
    <property type="project" value="UniProtKB-KW"/>
</dbReference>
<evidence type="ECO:0000256" key="6">
    <source>
        <dbReference type="ARBA" id="ARBA00022741"/>
    </source>
</evidence>
<evidence type="ECO:0000256" key="5">
    <source>
        <dbReference type="ARBA" id="ARBA00022727"/>
    </source>
</evidence>
<comment type="caution">
    <text evidence="12">The sequence shown here is derived from an EMBL/GenBank/DDBJ whole genome shotgun (WGS) entry which is preliminary data.</text>
</comment>
<evidence type="ECO:0000313" key="13">
    <source>
        <dbReference type="Proteomes" id="UP000632535"/>
    </source>
</evidence>
<keyword evidence="7 10" id="KW-0418">Kinase</keyword>
<keyword evidence="4 10" id="KW-0808">Transferase</keyword>
<evidence type="ECO:0000256" key="4">
    <source>
        <dbReference type="ARBA" id="ARBA00022679"/>
    </source>
</evidence>
<dbReference type="EC" id="2.7.4.9" evidence="2 10"/>
<dbReference type="InterPro" id="IPR039430">
    <property type="entry name" value="Thymidylate_kin-like_dom"/>
</dbReference>
<feature type="domain" description="Thymidylate kinase-like" evidence="11">
    <location>
        <begin position="11"/>
        <end position="197"/>
    </location>
</feature>
<accession>A0ABQ2B2U8</accession>
<evidence type="ECO:0000256" key="3">
    <source>
        <dbReference type="ARBA" id="ARBA00017144"/>
    </source>
</evidence>
<evidence type="ECO:0000256" key="2">
    <source>
        <dbReference type="ARBA" id="ARBA00012980"/>
    </source>
</evidence>
<comment type="catalytic activity">
    <reaction evidence="9 10">
        <text>dTMP + ATP = dTDP + ADP</text>
        <dbReference type="Rhea" id="RHEA:13517"/>
        <dbReference type="ChEBI" id="CHEBI:30616"/>
        <dbReference type="ChEBI" id="CHEBI:58369"/>
        <dbReference type="ChEBI" id="CHEBI:63528"/>
        <dbReference type="ChEBI" id="CHEBI:456216"/>
        <dbReference type="EC" id="2.7.4.9"/>
    </reaction>
</comment>
<dbReference type="InterPro" id="IPR018094">
    <property type="entry name" value="Thymidylate_kinase"/>
</dbReference>
<sequence>MSNAPGYFVSFEGGDGVGKSTHVRLLGQWLGEATGREVVTTREPGGTELGVELRRLVMHGDDMDPRTEALLYAADRAHHVASVVRPALARGAIVVTDRYLDSSVAYQAGGRELGEEEVEGLSLWATGGLLPHVTVLLDLDPVVGAARLSGEPDRLERAGDDFHRRTRETFLRRAAADPRRWVVVDASAPLDDVQAQVRVDVAARLDLTPVVEEAVESTEERA</sequence>
<evidence type="ECO:0000256" key="7">
    <source>
        <dbReference type="ARBA" id="ARBA00022777"/>
    </source>
</evidence>
<evidence type="ECO:0000256" key="1">
    <source>
        <dbReference type="ARBA" id="ARBA00009776"/>
    </source>
</evidence>
<dbReference type="RefSeq" id="WP_188521774.1">
    <property type="nucleotide sequence ID" value="NZ_BMDG01000001.1"/>
</dbReference>
<keyword evidence="8 10" id="KW-0067">ATP-binding</keyword>
<evidence type="ECO:0000313" key="12">
    <source>
        <dbReference type="EMBL" id="GGI04594.1"/>
    </source>
</evidence>
<dbReference type="Pfam" id="PF02223">
    <property type="entry name" value="Thymidylate_kin"/>
    <property type="match status" value="1"/>
</dbReference>
<evidence type="ECO:0000256" key="9">
    <source>
        <dbReference type="ARBA" id="ARBA00048743"/>
    </source>
</evidence>
<dbReference type="InterPro" id="IPR027417">
    <property type="entry name" value="P-loop_NTPase"/>
</dbReference>
<keyword evidence="13" id="KW-1185">Reference proteome</keyword>
<feature type="binding site" evidence="10">
    <location>
        <begin position="13"/>
        <end position="20"/>
    </location>
    <ligand>
        <name>ATP</name>
        <dbReference type="ChEBI" id="CHEBI:30616"/>
    </ligand>
</feature>
<keyword evidence="6 10" id="KW-0547">Nucleotide-binding</keyword>
<evidence type="ECO:0000256" key="10">
    <source>
        <dbReference type="HAMAP-Rule" id="MF_00165"/>
    </source>
</evidence>
<comment type="similarity">
    <text evidence="1 10">Belongs to the thymidylate kinase family.</text>
</comment>
<dbReference type="Gene3D" id="3.40.50.300">
    <property type="entry name" value="P-loop containing nucleotide triphosphate hydrolases"/>
    <property type="match status" value="1"/>
</dbReference>
<protein>
    <recommendedName>
        <fullName evidence="3 10">Thymidylate kinase</fullName>
        <ecNumber evidence="2 10">2.7.4.9</ecNumber>
    </recommendedName>
    <alternativeName>
        <fullName evidence="10">dTMP kinase</fullName>
    </alternativeName>
</protein>
<dbReference type="SUPFAM" id="SSF52540">
    <property type="entry name" value="P-loop containing nucleoside triphosphate hydrolases"/>
    <property type="match status" value="1"/>
</dbReference>
<dbReference type="CDD" id="cd01672">
    <property type="entry name" value="TMPK"/>
    <property type="match status" value="1"/>
</dbReference>
<organism evidence="12 13">
    <name type="scientific">Isoptericola cucumis</name>
    <dbReference type="NCBI Taxonomy" id="1776856"/>
    <lineage>
        <taxon>Bacteria</taxon>
        <taxon>Bacillati</taxon>
        <taxon>Actinomycetota</taxon>
        <taxon>Actinomycetes</taxon>
        <taxon>Micrococcales</taxon>
        <taxon>Promicromonosporaceae</taxon>
        <taxon>Isoptericola</taxon>
    </lineage>
</organism>
<name>A0ABQ2B2U8_9MICO</name>
<dbReference type="NCBIfam" id="TIGR00041">
    <property type="entry name" value="DTMP_kinase"/>
    <property type="match status" value="1"/>
</dbReference>
<reference evidence="13" key="1">
    <citation type="journal article" date="2019" name="Int. J. Syst. Evol. Microbiol.">
        <title>The Global Catalogue of Microorganisms (GCM) 10K type strain sequencing project: providing services to taxonomists for standard genome sequencing and annotation.</title>
        <authorList>
            <consortium name="The Broad Institute Genomics Platform"/>
            <consortium name="The Broad Institute Genome Sequencing Center for Infectious Disease"/>
            <person name="Wu L."/>
            <person name="Ma J."/>
        </authorList>
    </citation>
    <scope>NUCLEOTIDE SEQUENCE [LARGE SCALE GENOMIC DNA]</scope>
    <source>
        <strain evidence="13">CCM 8653</strain>
    </source>
</reference>
<dbReference type="HAMAP" id="MF_00165">
    <property type="entry name" value="Thymidylate_kinase"/>
    <property type="match status" value="1"/>
</dbReference>
<evidence type="ECO:0000259" key="11">
    <source>
        <dbReference type="Pfam" id="PF02223"/>
    </source>
</evidence>
<dbReference type="PROSITE" id="PS01331">
    <property type="entry name" value="THYMIDYLATE_KINASE"/>
    <property type="match status" value="1"/>
</dbReference>
<dbReference type="PANTHER" id="PTHR10344">
    <property type="entry name" value="THYMIDYLATE KINASE"/>
    <property type="match status" value="1"/>
</dbReference>